<protein>
    <submittedName>
        <fullName evidence="11">Uncharacterized protein</fullName>
    </submittedName>
</protein>
<dbReference type="GO" id="GO:0007029">
    <property type="term" value="P:endoplasmic reticulum organization"/>
    <property type="evidence" value="ECO:0007669"/>
    <property type="project" value="TreeGrafter"/>
</dbReference>
<dbReference type="Proteomes" id="UP000014680">
    <property type="component" value="Unassembled WGS sequence"/>
</dbReference>
<evidence type="ECO:0000256" key="4">
    <source>
        <dbReference type="ARBA" id="ARBA00022574"/>
    </source>
</evidence>
<evidence type="ECO:0000256" key="10">
    <source>
        <dbReference type="SAM" id="MobiDB-lite"/>
    </source>
</evidence>
<dbReference type="Pfam" id="PF00400">
    <property type="entry name" value="WD40"/>
    <property type="match status" value="1"/>
</dbReference>
<feature type="compositionally biased region" description="Basic and acidic residues" evidence="10">
    <location>
        <begin position="469"/>
        <end position="487"/>
    </location>
</feature>
<dbReference type="RefSeq" id="XP_004261710.1">
    <property type="nucleotide sequence ID" value="XM_004261662.1"/>
</dbReference>
<keyword evidence="4 9" id="KW-0853">WD repeat</keyword>
<dbReference type="GO" id="GO:0070971">
    <property type="term" value="C:endoplasmic reticulum exit site"/>
    <property type="evidence" value="ECO:0007669"/>
    <property type="project" value="TreeGrafter"/>
</dbReference>
<evidence type="ECO:0000256" key="2">
    <source>
        <dbReference type="ARBA" id="ARBA00009358"/>
    </source>
</evidence>
<evidence type="ECO:0000256" key="5">
    <source>
        <dbReference type="ARBA" id="ARBA00022737"/>
    </source>
</evidence>
<dbReference type="InterPro" id="IPR036322">
    <property type="entry name" value="WD40_repeat_dom_sf"/>
</dbReference>
<reference evidence="11 12" key="1">
    <citation type="submission" date="2012-10" db="EMBL/GenBank/DDBJ databases">
        <authorList>
            <person name="Zafar N."/>
            <person name="Inman J."/>
            <person name="Hall N."/>
            <person name="Lorenzi H."/>
            <person name="Caler E."/>
        </authorList>
    </citation>
    <scope>NUCLEOTIDE SEQUENCE [LARGE SCALE GENOMIC DNA]</scope>
    <source>
        <strain evidence="11 12">IP1</strain>
    </source>
</reference>
<comment type="subcellular location">
    <subcellularLocation>
        <location evidence="1">Endoplasmic reticulum</location>
    </subcellularLocation>
</comment>
<keyword evidence="5" id="KW-0677">Repeat</keyword>
<keyword evidence="8" id="KW-0653">Protein transport</keyword>
<organism evidence="11 12">
    <name type="scientific">Entamoeba invadens IP1</name>
    <dbReference type="NCBI Taxonomy" id="370355"/>
    <lineage>
        <taxon>Eukaryota</taxon>
        <taxon>Amoebozoa</taxon>
        <taxon>Evosea</taxon>
        <taxon>Archamoebae</taxon>
        <taxon>Mastigamoebida</taxon>
        <taxon>Entamoebidae</taxon>
        <taxon>Entamoeba</taxon>
    </lineage>
</organism>
<evidence type="ECO:0000313" key="11">
    <source>
        <dbReference type="EMBL" id="ELP94939.1"/>
    </source>
</evidence>
<gene>
    <name evidence="11" type="ORF">EIN_250330</name>
</gene>
<comment type="similarity">
    <text evidence="2">Belongs to the WD repeat SEC31 family.</text>
</comment>
<dbReference type="EMBL" id="KB206169">
    <property type="protein sequence ID" value="ELP94939.1"/>
    <property type="molecule type" value="Genomic_DNA"/>
</dbReference>
<evidence type="ECO:0000256" key="6">
    <source>
        <dbReference type="ARBA" id="ARBA00022824"/>
    </source>
</evidence>
<evidence type="ECO:0000313" key="12">
    <source>
        <dbReference type="Proteomes" id="UP000014680"/>
    </source>
</evidence>
<feature type="repeat" description="WD" evidence="9">
    <location>
        <begin position="246"/>
        <end position="287"/>
    </location>
</feature>
<dbReference type="PROSITE" id="PS50082">
    <property type="entry name" value="WD_REPEATS_2"/>
    <property type="match status" value="1"/>
</dbReference>
<evidence type="ECO:0000256" key="9">
    <source>
        <dbReference type="PROSITE-ProRule" id="PRU00221"/>
    </source>
</evidence>
<dbReference type="GeneID" id="14893936"/>
<dbReference type="GO" id="GO:0090110">
    <property type="term" value="P:COPII-coated vesicle cargo loading"/>
    <property type="evidence" value="ECO:0007669"/>
    <property type="project" value="TreeGrafter"/>
</dbReference>
<feature type="region of interest" description="Disordered" evidence="10">
    <location>
        <begin position="446"/>
        <end position="493"/>
    </location>
</feature>
<dbReference type="KEGG" id="eiv:EIN_250330"/>
<dbReference type="GO" id="GO:0015031">
    <property type="term" value="P:protein transport"/>
    <property type="evidence" value="ECO:0007669"/>
    <property type="project" value="UniProtKB-KW"/>
</dbReference>
<dbReference type="GO" id="GO:0005198">
    <property type="term" value="F:structural molecule activity"/>
    <property type="evidence" value="ECO:0007669"/>
    <property type="project" value="TreeGrafter"/>
</dbReference>
<dbReference type="Gene3D" id="1.25.40.1030">
    <property type="match status" value="1"/>
</dbReference>
<dbReference type="PANTHER" id="PTHR13923:SF11">
    <property type="entry name" value="SECRETORY 31, ISOFORM D"/>
    <property type="match status" value="1"/>
</dbReference>
<dbReference type="PANTHER" id="PTHR13923">
    <property type="entry name" value="SEC31-RELATED PROTEIN"/>
    <property type="match status" value="1"/>
</dbReference>
<evidence type="ECO:0000256" key="1">
    <source>
        <dbReference type="ARBA" id="ARBA00004240"/>
    </source>
</evidence>
<accession>A0A0A1UGI3</accession>
<keyword evidence="3" id="KW-0813">Transport</keyword>
<keyword evidence="12" id="KW-1185">Reference proteome</keyword>
<keyword evidence="6" id="KW-0256">Endoplasmic reticulum</keyword>
<evidence type="ECO:0000256" key="7">
    <source>
        <dbReference type="ARBA" id="ARBA00022892"/>
    </source>
</evidence>
<dbReference type="SUPFAM" id="SSF50978">
    <property type="entry name" value="WD40 repeat-like"/>
    <property type="match status" value="1"/>
</dbReference>
<dbReference type="GO" id="GO:0030127">
    <property type="term" value="C:COPII vesicle coat"/>
    <property type="evidence" value="ECO:0007669"/>
    <property type="project" value="TreeGrafter"/>
</dbReference>
<keyword evidence="7" id="KW-0931">ER-Golgi transport</keyword>
<dbReference type="VEuPathDB" id="AmoebaDB:EIN_250330"/>
<dbReference type="AlphaFoldDB" id="A0A0A1UGI3"/>
<dbReference type="InterPro" id="IPR040251">
    <property type="entry name" value="SEC31-like"/>
</dbReference>
<feature type="compositionally biased region" description="Acidic residues" evidence="10">
    <location>
        <begin position="453"/>
        <end position="468"/>
    </location>
</feature>
<dbReference type="InterPro" id="IPR015943">
    <property type="entry name" value="WD40/YVTN_repeat-like_dom_sf"/>
</dbReference>
<dbReference type="Gene3D" id="2.130.10.10">
    <property type="entry name" value="YVTN repeat-like/Quinoprotein amine dehydrogenase"/>
    <property type="match status" value="1"/>
</dbReference>
<dbReference type="OrthoDB" id="542917at2759"/>
<name>A0A0A1UGI3_ENTIV</name>
<evidence type="ECO:0000256" key="3">
    <source>
        <dbReference type="ARBA" id="ARBA00022448"/>
    </source>
</evidence>
<dbReference type="SMART" id="SM00320">
    <property type="entry name" value="WD40"/>
    <property type="match status" value="4"/>
</dbReference>
<dbReference type="InterPro" id="IPR001680">
    <property type="entry name" value="WD40_rpt"/>
</dbReference>
<sequence>MSKTAFIEKRGTLCWSPTRNLLAVGTTADTIDEDFDSSSYIEIYEVTSEAKLVKKLSSQNRFYKLTWGNYPGYTQGIIAVSNDESCIVLYDVSKFEIIKEDGDINEAKITEMTTKEIIYDIEFHPDGTQLVAGGACGEFIIYNISDLTNVTAFQPEQKSQADIKTVNWNVKVPHIIALTLSSGSIVIFDCKKKKNIMTFNDKTHANWKGARWVPTEKTTLITISDSEEKPVQLWDVRNTMAPVRIFEGHHAPVWSISWSKTDPSIFATAGQDKTAIWNYETGKILCEFPSQENVWDTCVEWSAQEGRMCTTGLNGLINFYTISDYGDGRQPKWMNRSCGCAFGFGGKFVSYNENEILMKKIVGKVDVKTMNKEEVEEYCVKKIEETTGEEKETWSLVSGIVCKDQEAVVKMCGVNKETIDLGFEKKTGKIEPQKVEEMKEKQVIKEEKVKQAEEEEDPFENIGEEEENLKEVEKEKIEAPQDEKEEVKEDEEKEYVESEEDGLIKSLVVCNEIEKAVELCLKIGRYADALVMTEGNAELHKKVVAEFKEKCWKNNKAMVMVESVIEKKLEEIVENVELKNWKLVVYAIEKHANVNVRPVLLVALGDKLLASNKHAALLCYIASGNVPKIMDMWVDSNKGIEEIVVKTEIIRTMCGQIKLSEEITNKLVGHSTQLAAMGELTAAKKLIECLGTQQNNKTLELVDRIYYAQGAQGTQPQCPYKKTLVGNVTTQQPPVQQPVQRQQFSQPLMPAIPQPTLPMSNMNTSNYQPQITQQPMLPTVPQPTLPAMPTIPSIPQPTLPQMPQMNQPVMPNIQQPALPQILQPTLPTMPTIPQNNNMPAIPQPMKPIIPTQQNIPQPVLPTLPVMPQQQVAPQIPQPVLPQMPVAAPETKPVMPTMPTLPSFSPATTNVAAASDAVDEAVCKELKNVFGEVMSTIETKSKGTQYERVTTVALKRGAAFENSINKVPADIANHLIELFRDLLAGKYPEVDAAFKKLLVNKRINQFIPSSSVVSVKYIIDAAKQLK</sequence>
<dbReference type="OMA" id="AQWAFGG"/>
<evidence type="ECO:0000256" key="8">
    <source>
        <dbReference type="ARBA" id="ARBA00022927"/>
    </source>
</evidence>
<proteinExistence type="inferred from homology"/>